<evidence type="ECO:0000259" key="1">
    <source>
        <dbReference type="Pfam" id="PF00534"/>
    </source>
</evidence>
<organism evidence="3 4">
    <name type="scientific">Bradyrhizobium betae</name>
    <dbReference type="NCBI Taxonomy" id="244734"/>
    <lineage>
        <taxon>Bacteria</taxon>
        <taxon>Pseudomonadati</taxon>
        <taxon>Pseudomonadota</taxon>
        <taxon>Alphaproteobacteria</taxon>
        <taxon>Hyphomicrobiales</taxon>
        <taxon>Nitrobacteraceae</taxon>
        <taxon>Bradyrhizobium</taxon>
    </lineage>
</organism>
<dbReference type="PANTHER" id="PTHR12526:SF630">
    <property type="entry name" value="GLYCOSYLTRANSFERASE"/>
    <property type="match status" value="1"/>
</dbReference>
<dbReference type="Gene3D" id="3.40.50.2000">
    <property type="entry name" value="Glycogen Phosphorylase B"/>
    <property type="match status" value="2"/>
</dbReference>
<comment type="caution">
    <text evidence="3">The sequence shown here is derived from an EMBL/GenBank/DDBJ whole genome shotgun (WGS) entry which is preliminary data.</text>
</comment>
<evidence type="ECO:0000313" key="4">
    <source>
        <dbReference type="Proteomes" id="UP000290819"/>
    </source>
</evidence>
<dbReference type="InterPro" id="IPR001296">
    <property type="entry name" value="Glyco_trans_1"/>
</dbReference>
<dbReference type="EMBL" id="MZXW01000017">
    <property type="protein sequence ID" value="RXT47713.1"/>
    <property type="molecule type" value="Genomic_DNA"/>
</dbReference>
<dbReference type="Pfam" id="PF13439">
    <property type="entry name" value="Glyco_transf_4"/>
    <property type="match status" value="1"/>
</dbReference>
<dbReference type="InterPro" id="IPR028098">
    <property type="entry name" value="Glyco_trans_4-like_N"/>
</dbReference>
<dbReference type="OrthoDB" id="9783380at2"/>
<evidence type="ECO:0000259" key="2">
    <source>
        <dbReference type="Pfam" id="PF13439"/>
    </source>
</evidence>
<dbReference type="PANTHER" id="PTHR12526">
    <property type="entry name" value="GLYCOSYLTRANSFERASE"/>
    <property type="match status" value="1"/>
</dbReference>
<sequence>MSAQSIVFLLSHSSAGGVQEIWANLAEGFRARGFDVRLMALYPYRAQVRETSPHLPWQYVIPRRPTAIGAQIKMLMSLVRLLRKNAPDMIFTAMPAANVLAPIAARLAGASTRIVISHHSPVGTHSRILNTIDGWVGSWPNVQTVVTVSDAVGESLNGKPNAYVAKRRTIHNALPPEIETLLTTLSAVRERKTTRGRRVVATGRLFPQKNYPVLVRAAVHMPDVKIIIVGTGPEEAMLKTLADELGVTDRIEFAGHRSRKEALELLSEGDVFVQPSWFEGHSLGLIEAAKLQLPLVVSNVPVQIEGITAADGTACGIAVDPSDDKALAREILRLLDDPAHYVTWTDRARHLANAITYEGMILKYEELVHDDSNQGSETG</sequence>
<feature type="domain" description="Glycosyl transferase family 1" evidence="1">
    <location>
        <begin position="194"/>
        <end position="350"/>
    </location>
</feature>
<dbReference type="Proteomes" id="UP000290819">
    <property type="component" value="Unassembled WGS sequence"/>
</dbReference>
<dbReference type="SUPFAM" id="SSF53756">
    <property type="entry name" value="UDP-Glycosyltransferase/glycogen phosphorylase"/>
    <property type="match status" value="1"/>
</dbReference>
<reference evidence="3 4" key="1">
    <citation type="submission" date="2017-03" db="EMBL/GenBank/DDBJ databases">
        <authorList>
            <person name="Safronova V.I."/>
            <person name="Sazanova A.L."/>
            <person name="Chirak E.R."/>
        </authorList>
    </citation>
    <scope>NUCLEOTIDE SEQUENCE [LARGE SCALE GENOMIC DNA]</scope>
    <source>
        <strain evidence="3 4">Opo-243</strain>
    </source>
</reference>
<feature type="domain" description="Glycosyltransferase subfamily 4-like N-terminal" evidence="2">
    <location>
        <begin position="16"/>
        <end position="174"/>
    </location>
</feature>
<dbReference type="Pfam" id="PF00534">
    <property type="entry name" value="Glycos_transf_1"/>
    <property type="match status" value="1"/>
</dbReference>
<keyword evidence="4" id="KW-1185">Reference proteome</keyword>
<accession>A0A4Q1V9A5</accession>
<dbReference type="AlphaFoldDB" id="A0A4Q1V9A5"/>
<dbReference type="GO" id="GO:0016757">
    <property type="term" value="F:glycosyltransferase activity"/>
    <property type="evidence" value="ECO:0007669"/>
    <property type="project" value="InterPro"/>
</dbReference>
<gene>
    <name evidence="3" type="ORF">B5V03_15690</name>
</gene>
<evidence type="ECO:0000313" key="3">
    <source>
        <dbReference type="EMBL" id="RXT47713.1"/>
    </source>
</evidence>
<evidence type="ECO:0008006" key="5">
    <source>
        <dbReference type="Google" id="ProtNLM"/>
    </source>
</evidence>
<dbReference type="RefSeq" id="WP_129271249.1">
    <property type="nucleotide sequence ID" value="NZ_MZXW01000017.1"/>
</dbReference>
<name>A0A4Q1V9A5_9BRAD</name>
<protein>
    <recommendedName>
        <fullName evidence="5">Glycosyltransferase family 4 protein</fullName>
    </recommendedName>
</protein>
<proteinExistence type="predicted"/>